<sequence length="366" mass="40986">MTAAGQEPRRHHLVPRFYIDRWAVDGRVRVVDLLRGRNAYELSPAQAALETDFYRLDEPDDETSPVYWEAWLSEVERKAAASIARIDAAGPGAMDDEAHQWLCLFLAVQMTRSRSARLRRRAMIAEQMARVLEIGGPGELARELSAGDRSFASEDLEKLVADVERFRADPSQLPLPRKEDLESSAKTATHIAGILMTRHVTLYGTRRALITCDEPVIELHEYMANPAIGGGVWGAPILAFPLGPYSVLALYRRDLEPPLEPGSMLTTSEAIDLNSSILANAHSFAIARAGDSIAERLYLPSQPVSIRSQLIDLPKSDESLFRFWTPRRWEGQHDAPVRVVNRWWPGRVPAAPRPTPEEQKIIDAWG</sequence>
<dbReference type="AlphaFoldDB" id="A0AAU8ER67"/>
<dbReference type="InterPro" id="IPR025332">
    <property type="entry name" value="DUF4238"/>
</dbReference>
<dbReference type="RefSeq" id="WP_353712296.1">
    <property type="nucleotide sequence ID" value="NZ_CP159279.1"/>
</dbReference>
<evidence type="ECO:0000313" key="1">
    <source>
        <dbReference type="EMBL" id="XCH12120.1"/>
    </source>
</evidence>
<dbReference type="Pfam" id="PF14022">
    <property type="entry name" value="DUF4238"/>
    <property type="match status" value="1"/>
</dbReference>
<dbReference type="EMBL" id="CP159279">
    <property type="protein sequence ID" value="XCH12120.1"/>
    <property type="molecule type" value="Genomic_DNA"/>
</dbReference>
<proteinExistence type="predicted"/>
<organism evidence="1">
    <name type="scientific">Arthrobacter sp. K5</name>
    <dbReference type="NCBI Taxonomy" id="2839623"/>
    <lineage>
        <taxon>Bacteria</taxon>
        <taxon>Bacillati</taxon>
        <taxon>Actinomycetota</taxon>
        <taxon>Actinomycetes</taxon>
        <taxon>Micrococcales</taxon>
        <taxon>Micrococcaceae</taxon>
        <taxon>Arthrobacter</taxon>
    </lineage>
</organism>
<accession>A0AAU8ER67</accession>
<reference evidence="1" key="1">
    <citation type="submission" date="2024-06" db="EMBL/GenBank/DDBJ databases">
        <title>Biodegradation of dimethachlon by Arthrobacter sp. K5: mechanistic insights and ecological implications.</title>
        <authorList>
            <person name="Hu S."/>
            <person name="Lu P."/>
        </authorList>
    </citation>
    <scope>NUCLEOTIDE SEQUENCE</scope>
    <source>
        <strain evidence="1">K5</strain>
    </source>
</reference>
<gene>
    <name evidence="1" type="ORF">ABRP34_03635</name>
</gene>
<protein>
    <submittedName>
        <fullName evidence="1">DUF4238 domain-containing protein</fullName>
    </submittedName>
</protein>
<name>A0AAU8ER67_9MICC</name>